<evidence type="ECO:0000256" key="1">
    <source>
        <dbReference type="SAM" id="MobiDB-lite"/>
    </source>
</evidence>
<proteinExistence type="predicted"/>
<protein>
    <submittedName>
        <fullName evidence="2">Uncharacterized protein</fullName>
    </submittedName>
</protein>
<dbReference type="Proteomes" id="UP001445076">
    <property type="component" value="Unassembled WGS sequence"/>
</dbReference>
<dbReference type="Pfam" id="PF18907">
    <property type="entry name" value="DUF5662"/>
    <property type="match status" value="1"/>
</dbReference>
<comment type="caution">
    <text evidence="2">The sequence shown here is derived from an EMBL/GenBank/DDBJ whole genome shotgun (WGS) entry which is preliminary data.</text>
</comment>
<evidence type="ECO:0000313" key="2">
    <source>
        <dbReference type="EMBL" id="KAK8724045.1"/>
    </source>
</evidence>
<evidence type="ECO:0000313" key="3">
    <source>
        <dbReference type="Proteomes" id="UP001445076"/>
    </source>
</evidence>
<dbReference type="EMBL" id="JARKIK010000087">
    <property type="protein sequence ID" value="KAK8724045.1"/>
    <property type="molecule type" value="Genomic_DNA"/>
</dbReference>
<gene>
    <name evidence="2" type="ORF">OTU49_011413</name>
</gene>
<organism evidence="2 3">
    <name type="scientific">Cherax quadricarinatus</name>
    <name type="common">Australian red claw crayfish</name>
    <dbReference type="NCBI Taxonomy" id="27406"/>
    <lineage>
        <taxon>Eukaryota</taxon>
        <taxon>Metazoa</taxon>
        <taxon>Ecdysozoa</taxon>
        <taxon>Arthropoda</taxon>
        <taxon>Crustacea</taxon>
        <taxon>Multicrustacea</taxon>
        <taxon>Malacostraca</taxon>
        <taxon>Eumalacostraca</taxon>
        <taxon>Eucarida</taxon>
        <taxon>Decapoda</taxon>
        <taxon>Pleocyemata</taxon>
        <taxon>Astacidea</taxon>
        <taxon>Parastacoidea</taxon>
        <taxon>Parastacidae</taxon>
        <taxon>Cherax</taxon>
    </lineage>
</organism>
<reference evidence="2 3" key="1">
    <citation type="journal article" date="2024" name="BMC Genomics">
        <title>Genome assembly of redclaw crayfish (Cherax quadricarinatus) provides insights into its immune adaptation and hypoxia tolerance.</title>
        <authorList>
            <person name="Liu Z."/>
            <person name="Zheng J."/>
            <person name="Li H."/>
            <person name="Fang K."/>
            <person name="Wang S."/>
            <person name="He J."/>
            <person name="Zhou D."/>
            <person name="Weng S."/>
            <person name="Chi M."/>
            <person name="Gu Z."/>
            <person name="He J."/>
            <person name="Li F."/>
            <person name="Wang M."/>
        </authorList>
    </citation>
    <scope>NUCLEOTIDE SEQUENCE [LARGE SCALE GENOMIC DNA]</scope>
    <source>
        <strain evidence="2">ZL_2023a</strain>
    </source>
</reference>
<dbReference type="AlphaFoldDB" id="A0AAW0W553"/>
<sequence>MNSCITDLILRTLPDNLKADGFHLIETSRVMEEERLKNRNKFRRHRGDRGDISSQQTETQEDMMKRKSKAEKAALPVAIAKLIMEVWSPQMRRHAEALILQKAIEEQYLQEDHLKWVHVLEKSDDDYDNDSRNNGWVIENQDSTIIELIWNRFNIKEHFSTVKSHRMWIQRSYDRLKDFVPSLHAEIIERHDLSKFAFSQAIGYTLKWVHNLYNDIWKTACDLHLHNEPHHPQTWSNLHTPEEKRKALEYWTKDVCEFHNGCPYGIDIANLDLNSEDLAEPFLLESFIDMVGVEWERKKGQNLDISLRQLVYMDDKFLNRYSKKQHQIISNLMERIIASDDGWKTVALTEREKLLMTTVPQHRRASYVCQTEVQKKYEEKRLINLVKKDESEKNEGNIDDVLTEEMIRNAHDAAFLIMISRVVMEHWDNSFRKHAEEVILKKAIEDKVLCESHWKWIRIIDNYDEIQGNDATSDILVNDDAILQLLWLDFNLCEHFSQVKCHRYWIMQSYMRLSRFMPELPEEVIERHDLSKFALSQSIGYTLKWVHDINYPVWRKSCDLHLNYEPHHPQMWSNKHKPEFKQSCLESWLCASANDLQYGVKIASLDFTSEDMAKMFLLESLIDMVAIEWERNKDQKPDLSYTELIQMEDRFLSRYSANDKAFILNLMSIIKNADNE</sequence>
<name>A0AAW0W553_CHEQU</name>
<keyword evidence="3" id="KW-1185">Reference proteome</keyword>
<accession>A0AAW0W553</accession>
<dbReference type="InterPro" id="IPR043721">
    <property type="entry name" value="DUF5662"/>
</dbReference>
<feature type="region of interest" description="Disordered" evidence="1">
    <location>
        <begin position="40"/>
        <end position="62"/>
    </location>
</feature>